<keyword evidence="2" id="KW-1185">Reference proteome</keyword>
<dbReference type="Gene3D" id="3.40.50.1820">
    <property type="entry name" value="alpha/beta hydrolase"/>
    <property type="match status" value="1"/>
</dbReference>
<dbReference type="Pfam" id="PF02450">
    <property type="entry name" value="LCAT"/>
    <property type="match status" value="1"/>
</dbReference>
<protein>
    <submittedName>
        <fullName evidence="1">Uncharacterized protein</fullName>
    </submittedName>
</protein>
<dbReference type="InterPro" id="IPR003386">
    <property type="entry name" value="LACT/PDAT_acylTrfase"/>
</dbReference>
<dbReference type="GO" id="GO:0008374">
    <property type="term" value="F:O-acyltransferase activity"/>
    <property type="evidence" value="ECO:0007669"/>
    <property type="project" value="InterPro"/>
</dbReference>
<proteinExistence type="predicted"/>
<dbReference type="PANTHER" id="PTHR11440">
    <property type="entry name" value="LECITHIN-CHOLESTEROL ACYLTRANSFERASE-RELATED"/>
    <property type="match status" value="1"/>
</dbReference>
<dbReference type="SUPFAM" id="SSF53474">
    <property type="entry name" value="alpha/beta-Hydrolases"/>
    <property type="match status" value="1"/>
</dbReference>
<reference evidence="1 2" key="1">
    <citation type="submission" date="2023-10" db="EMBL/GenBank/DDBJ databases">
        <authorList>
            <person name="Maclean D."/>
            <person name="Macfadyen A."/>
        </authorList>
    </citation>
    <scope>NUCLEOTIDE SEQUENCE [LARGE SCALE GENOMIC DNA]</scope>
</reference>
<sequence>MMRTLAGVEIRARDFGGLGGIDTLVPGLPSLMPMYRGLTKALKHEGYQERRDLFGAPYDFRMAADGLEQTGYYADLKQLIEHAVEINSSRLATLVAHSQGALVALYFMAKQPSEWVRTHVGSFIAISAPWAGAVSTLKGSISGDNFDIPLVPHALLRPIQATAPSGPWLFPATDQWQDKAAVYPKVRSLVWPLPRLDIPVHCLYGTGTDTDEGYVYDVDCFSESVPPPPKAVSKGLGDGTVNLCSLKAGAGLGDNVRLKAFEGASHMGILQDRRLIGEVARLVTGGAAGRSRARTESSMTQRGLWGHLQQLARAKAS</sequence>
<gene>
    <name evidence="1" type="ORF">CVIRNUC_006870</name>
</gene>
<name>A0AAV1I9W2_9CHLO</name>
<accession>A0AAV1I9W2</accession>
<evidence type="ECO:0000313" key="2">
    <source>
        <dbReference type="Proteomes" id="UP001314263"/>
    </source>
</evidence>
<comment type="caution">
    <text evidence="1">The sequence shown here is derived from an EMBL/GenBank/DDBJ whole genome shotgun (WGS) entry which is preliminary data.</text>
</comment>
<dbReference type="Proteomes" id="UP001314263">
    <property type="component" value="Unassembled WGS sequence"/>
</dbReference>
<dbReference type="AlphaFoldDB" id="A0AAV1I9W2"/>
<dbReference type="GO" id="GO:0006629">
    <property type="term" value="P:lipid metabolic process"/>
    <property type="evidence" value="ECO:0007669"/>
    <property type="project" value="InterPro"/>
</dbReference>
<evidence type="ECO:0000313" key="1">
    <source>
        <dbReference type="EMBL" id="CAK0783671.1"/>
    </source>
</evidence>
<dbReference type="InterPro" id="IPR029058">
    <property type="entry name" value="AB_hydrolase_fold"/>
</dbReference>
<dbReference type="EMBL" id="CAUYUE010000009">
    <property type="protein sequence ID" value="CAK0783671.1"/>
    <property type="molecule type" value="Genomic_DNA"/>
</dbReference>
<organism evidence="1 2">
    <name type="scientific">Coccomyxa viridis</name>
    <dbReference type="NCBI Taxonomy" id="1274662"/>
    <lineage>
        <taxon>Eukaryota</taxon>
        <taxon>Viridiplantae</taxon>
        <taxon>Chlorophyta</taxon>
        <taxon>core chlorophytes</taxon>
        <taxon>Trebouxiophyceae</taxon>
        <taxon>Trebouxiophyceae incertae sedis</taxon>
        <taxon>Coccomyxaceae</taxon>
        <taxon>Coccomyxa</taxon>
    </lineage>
</organism>